<evidence type="ECO:0000256" key="4">
    <source>
        <dbReference type="ARBA" id="ARBA00023002"/>
    </source>
</evidence>
<dbReference type="EMBL" id="LUGG01000009">
    <property type="protein sequence ID" value="OBZ71999.1"/>
    <property type="molecule type" value="Genomic_DNA"/>
</dbReference>
<evidence type="ECO:0000313" key="8">
    <source>
        <dbReference type="Proteomes" id="UP000092993"/>
    </source>
</evidence>
<dbReference type="Proteomes" id="UP000092993">
    <property type="component" value="Unassembled WGS sequence"/>
</dbReference>
<keyword evidence="3" id="KW-0479">Metal-binding</keyword>
<evidence type="ECO:0000259" key="5">
    <source>
        <dbReference type="Pfam" id="PF00174"/>
    </source>
</evidence>
<dbReference type="FunFam" id="3.90.420.10:FF:000002">
    <property type="entry name" value="sulfite oxidase, mitochondrial"/>
    <property type="match status" value="1"/>
</dbReference>
<dbReference type="SUPFAM" id="SSF81296">
    <property type="entry name" value="E set domains"/>
    <property type="match status" value="1"/>
</dbReference>
<dbReference type="PRINTS" id="PR00407">
    <property type="entry name" value="EUMOPTERIN"/>
</dbReference>
<dbReference type="OMA" id="MSHGYRI"/>
<sequence>METIGLHVTVAQSRPTSGLRQIDPTEVPHSNHLVVRGIDPFNAEPKASALVEFALTPENLVYCRNHGPVLDLDEDTYTVRITGAVNTERTFTMTELRASFPKTEVVATLQCAGNRRKEMSSIKKVEGILWYDGVICNARWAGVRLCDVLQSVGVHIEDGLQVQFASHVTLCQDDSYYGGSIPLSKAMSESGDVLLAFEMNGEPLTPDHGGPLRVVVPGYLGARWVKWVDTIVICSEESPNFYQQRDYKVLPPDIETKEQAAPVWSKYPSMTVMPINSVIGSVTRKSPTSVLVKGYAIGSADVRIARVDVTVDGGSTWYKAQITYQDGRWSWTLWEVLLEDVAENGVVHSRAVDERGEMQELEGKWNLRGVAYNPWGQGTW</sequence>
<protein>
    <submittedName>
        <fullName evidence="7">Sulfite oxidase</fullName>
    </submittedName>
</protein>
<dbReference type="InterPro" id="IPR005066">
    <property type="entry name" value="MoCF_OxRdtse_dimer"/>
</dbReference>
<dbReference type="GO" id="GO:0020037">
    <property type="term" value="F:heme binding"/>
    <property type="evidence" value="ECO:0007669"/>
    <property type="project" value="TreeGrafter"/>
</dbReference>
<dbReference type="OrthoDB" id="10051395at2759"/>
<dbReference type="Gene3D" id="2.60.40.650">
    <property type="match status" value="1"/>
</dbReference>
<comment type="caution">
    <text evidence="7">The sequence shown here is derived from an EMBL/GenBank/DDBJ whole genome shotgun (WGS) entry which is preliminary data.</text>
</comment>
<evidence type="ECO:0000259" key="6">
    <source>
        <dbReference type="Pfam" id="PF03404"/>
    </source>
</evidence>
<name>A0A1C7M6K1_GRIFR</name>
<accession>A0A1C7M6K1</accession>
<evidence type="ECO:0000313" key="7">
    <source>
        <dbReference type="EMBL" id="OBZ71999.1"/>
    </source>
</evidence>
<dbReference type="Pfam" id="PF00174">
    <property type="entry name" value="Oxidored_molyb"/>
    <property type="match status" value="1"/>
</dbReference>
<dbReference type="InterPro" id="IPR036374">
    <property type="entry name" value="OxRdtase_Mopterin-bd_sf"/>
</dbReference>
<dbReference type="InterPro" id="IPR014756">
    <property type="entry name" value="Ig_E-set"/>
</dbReference>
<dbReference type="AlphaFoldDB" id="A0A1C7M6K1"/>
<reference evidence="7 8" key="1">
    <citation type="submission" date="2016-03" db="EMBL/GenBank/DDBJ databases">
        <title>Whole genome sequencing of Grifola frondosa 9006-11.</title>
        <authorList>
            <person name="Min B."/>
            <person name="Park H."/>
            <person name="Kim J.-G."/>
            <person name="Cho H."/>
            <person name="Oh Y.-L."/>
            <person name="Kong W.-S."/>
            <person name="Choi I.-G."/>
        </authorList>
    </citation>
    <scope>NUCLEOTIDE SEQUENCE [LARGE SCALE GENOMIC DNA]</scope>
    <source>
        <strain evidence="7 8">9006-11</strain>
    </source>
</reference>
<keyword evidence="8" id="KW-1185">Reference proteome</keyword>
<dbReference type="InterPro" id="IPR000572">
    <property type="entry name" value="OxRdtase_Mopterin-bd_dom"/>
</dbReference>
<dbReference type="GO" id="GO:0006790">
    <property type="term" value="P:sulfur compound metabolic process"/>
    <property type="evidence" value="ECO:0007669"/>
    <property type="project" value="TreeGrafter"/>
</dbReference>
<evidence type="ECO:0000256" key="2">
    <source>
        <dbReference type="ARBA" id="ARBA00022505"/>
    </source>
</evidence>
<dbReference type="PANTHER" id="PTHR19372:SF7">
    <property type="entry name" value="SULFITE OXIDASE, MITOCHONDRIAL"/>
    <property type="match status" value="1"/>
</dbReference>
<proteinExistence type="predicted"/>
<dbReference type="GO" id="GO:0043546">
    <property type="term" value="F:molybdopterin cofactor binding"/>
    <property type="evidence" value="ECO:0007669"/>
    <property type="project" value="TreeGrafter"/>
</dbReference>
<dbReference type="Gene3D" id="3.90.420.10">
    <property type="entry name" value="Oxidoreductase, molybdopterin-binding domain"/>
    <property type="match status" value="1"/>
</dbReference>
<dbReference type="PANTHER" id="PTHR19372">
    <property type="entry name" value="SULFITE REDUCTASE"/>
    <property type="match status" value="1"/>
</dbReference>
<gene>
    <name evidence="7" type="primary">SOX</name>
    <name evidence="7" type="ORF">A0H81_07577</name>
</gene>
<evidence type="ECO:0000256" key="1">
    <source>
        <dbReference type="ARBA" id="ARBA00001924"/>
    </source>
</evidence>
<comment type="cofactor">
    <cofactor evidence="1">
        <name>Mo-molybdopterin</name>
        <dbReference type="ChEBI" id="CHEBI:71302"/>
    </cofactor>
</comment>
<dbReference type="InterPro" id="IPR008335">
    <property type="entry name" value="Mopterin_OxRdtase_euk"/>
</dbReference>
<feature type="domain" description="Oxidoreductase molybdopterin-binding" evidence="5">
    <location>
        <begin position="66"/>
        <end position="242"/>
    </location>
</feature>
<keyword evidence="4" id="KW-0560">Oxidoreductase</keyword>
<dbReference type="GO" id="GO:0030151">
    <property type="term" value="F:molybdenum ion binding"/>
    <property type="evidence" value="ECO:0007669"/>
    <property type="project" value="InterPro"/>
</dbReference>
<dbReference type="STRING" id="5627.A0A1C7M6K1"/>
<feature type="domain" description="Moybdenum cofactor oxidoreductase dimerisation" evidence="6">
    <location>
        <begin position="272"/>
        <end position="375"/>
    </location>
</feature>
<dbReference type="GO" id="GO:0005739">
    <property type="term" value="C:mitochondrion"/>
    <property type="evidence" value="ECO:0007669"/>
    <property type="project" value="TreeGrafter"/>
</dbReference>
<evidence type="ECO:0000256" key="3">
    <source>
        <dbReference type="ARBA" id="ARBA00022723"/>
    </source>
</evidence>
<organism evidence="7 8">
    <name type="scientific">Grifola frondosa</name>
    <name type="common">Maitake</name>
    <name type="synonym">Polyporus frondosus</name>
    <dbReference type="NCBI Taxonomy" id="5627"/>
    <lineage>
        <taxon>Eukaryota</taxon>
        <taxon>Fungi</taxon>
        <taxon>Dikarya</taxon>
        <taxon>Basidiomycota</taxon>
        <taxon>Agaricomycotina</taxon>
        <taxon>Agaricomycetes</taxon>
        <taxon>Polyporales</taxon>
        <taxon>Grifolaceae</taxon>
        <taxon>Grifola</taxon>
    </lineage>
</organism>
<dbReference type="SUPFAM" id="SSF56524">
    <property type="entry name" value="Oxidoreductase molybdopterin-binding domain"/>
    <property type="match status" value="1"/>
</dbReference>
<keyword evidence="2" id="KW-0500">Molybdenum</keyword>
<dbReference type="Pfam" id="PF03404">
    <property type="entry name" value="Mo-co_dimer"/>
    <property type="match status" value="1"/>
</dbReference>
<dbReference type="GO" id="GO:0008482">
    <property type="term" value="F:sulfite oxidase activity"/>
    <property type="evidence" value="ECO:0007669"/>
    <property type="project" value="TreeGrafter"/>
</dbReference>